<dbReference type="InterPro" id="IPR048376">
    <property type="entry name" value="YqiJ_N"/>
</dbReference>
<dbReference type="InterPro" id="IPR010840">
    <property type="entry name" value="YqiJ_OB"/>
</dbReference>
<keyword evidence="1" id="KW-0472">Membrane</keyword>
<feature type="transmembrane region" description="Helical" evidence="1">
    <location>
        <begin position="12"/>
        <end position="34"/>
    </location>
</feature>
<dbReference type="EMBL" id="CP135445">
    <property type="protein sequence ID" value="WRY35522.1"/>
    <property type="molecule type" value="Genomic_DNA"/>
</dbReference>
<dbReference type="Pfam" id="PF21001">
    <property type="entry name" value="YqiJ_N"/>
    <property type="match status" value="1"/>
</dbReference>
<keyword evidence="1" id="KW-0812">Transmembrane</keyword>
<name>A0ABZ1E3A1_9RHOB</name>
<keyword evidence="4" id="KW-0614">Plasmid</keyword>
<dbReference type="Pfam" id="PF07290">
    <property type="entry name" value="YqiJ_OB"/>
    <property type="match status" value="1"/>
</dbReference>
<feature type="domain" description="Inner membrane protein YqiJ N-terminal" evidence="3">
    <location>
        <begin position="10"/>
        <end position="156"/>
    </location>
</feature>
<protein>
    <submittedName>
        <fullName evidence="4">DUF1449 family protein</fullName>
    </submittedName>
</protein>
<feature type="transmembrane region" description="Helical" evidence="1">
    <location>
        <begin position="108"/>
        <end position="130"/>
    </location>
</feature>
<geneLocation type="plasmid" evidence="4 5">
    <name>unnamed2</name>
</geneLocation>
<keyword evidence="5" id="KW-1185">Reference proteome</keyword>
<evidence type="ECO:0000313" key="4">
    <source>
        <dbReference type="EMBL" id="WRY35522.1"/>
    </source>
</evidence>
<dbReference type="Proteomes" id="UP001623290">
    <property type="component" value="Plasmid unnamed2"/>
</dbReference>
<sequence>MTLLYDPGLTPFLIAAGLVVALLLLEVVMLLTGLSTTGDSGDLALDMEADADLIGLSAPEIAAELDLPTEVAVQIEGAFDGHSPAALEATPSAGGIMTDMLGLNKLPLTIWLTLFCALFAGLGLAVQTGLWQIVGQAMPRLLAVPVIAVPALALTRGLSSVIAHLLPRDETSAISERSLGRRRGVVTVGEARRGSPAQVRVTDSFGNTHYAMLEPLSESDVIAQGTEVLVLKLPGGDLRLVPIA</sequence>
<evidence type="ECO:0000256" key="1">
    <source>
        <dbReference type="SAM" id="Phobius"/>
    </source>
</evidence>
<accession>A0ABZ1E3A1</accession>
<keyword evidence="1" id="KW-1133">Transmembrane helix</keyword>
<evidence type="ECO:0000259" key="3">
    <source>
        <dbReference type="Pfam" id="PF21001"/>
    </source>
</evidence>
<evidence type="ECO:0000313" key="5">
    <source>
        <dbReference type="Proteomes" id="UP001623290"/>
    </source>
</evidence>
<reference evidence="4 5" key="1">
    <citation type="submission" date="2023-09" db="EMBL/GenBank/DDBJ databases">
        <title>Thioclava shenzhenensis sp. nov., a multidrug resistant bacteria-antagonizing species isolated from coastal seawater.</title>
        <authorList>
            <person name="Long M."/>
        </authorList>
    </citation>
    <scope>NUCLEOTIDE SEQUENCE [LARGE SCALE GENOMIC DNA]</scope>
    <source>
        <strain evidence="4 5">FTW29</strain>
        <plasmid evidence="4 5">unnamed2</plasmid>
    </source>
</reference>
<feature type="domain" description="Inner membrane protein YqiJ OB-fold" evidence="2">
    <location>
        <begin position="182"/>
        <end position="232"/>
    </location>
</feature>
<proteinExistence type="predicted"/>
<gene>
    <name evidence="4" type="ORF">RPE78_16835</name>
</gene>
<dbReference type="RefSeq" id="WP_330629246.1">
    <property type="nucleotide sequence ID" value="NZ_CP135445.1"/>
</dbReference>
<organism evidence="4 5">
    <name type="scientific">Thioclava litoralis</name>
    <dbReference type="NCBI Taxonomy" id="3076557"/>
    <lineage>
        <taxon>Bacteria</taxon>
        <taxon>Pseudomonadati</taxon>
        <taxon>Pseudomonadota</taxon>
        <taxon>Alphaproteobacteria</taxon>
        <taxon>Rhodobacterales</taxon>
        <taxon>Paracoccaceae</taxon>
        <taxon>Thioclava</taxon>
    </lineage>
</organism>
<evidence type="ECO:0000259" key="2">
    <source>
        <dbReference type="Pfam" id="PF07290"/>
    </source>
</evidence>